<accession>A0AAV9UGT1</accession>
<keyword evidence="3" id="KW-1185">Reference proteome</keyword>
<protein>
    <submittedName>
        <fullName evidence="2">Uncharacterized protein</fullName>
    </submittedName>
</protein>
<comment type="caution">
    <text evidence="2">The sequence shown here is derived from an EMBL/GenBank/DDBJ whole genome shotgun (WGS) entry which is preliminary data.</text>
</comment>
<dbReference type="AlphaFoldDB" id="A0AAV9UGT1"/>
<dbReference type="Proteomes" id="UP001375240">
    <property type="component" value="Unassembled WGS sequence"/>
</dbReference>
<evidence type="ECO:0000256" key="1">
    <source>
        <dbReference type="SAM" id="MobiDB-lite"/>
    </source>
</evidence>
<feature type="compositionally biased region" description="Polar residues" evidence="1">
    <location>
        <begin position="53"/>
        <end position="64"/>
    </location>
</feature>
<sequence length="201" mass="22702">MAALADSINSIVPATADLRKASVDQHRAKNRKMRYRNVNVNLLGQPINQFAADASSSASPNCQRWNDRNKFKMPNPNAQGGDHCRCTYCRAFRWESNTRSKARSQRNGDYWDNDKPLVDALDGATDPFDRDNIHRDGIDGVLYSYDRPTGPSHGSQILTQALNVAIDKMEKKQLDLLIKNEYDVVDSEESASSEDDEYEFV</sequence>
<organism evidence="2 3">
    <name type="scientific">Orbilia brochopaga</name>
    <dbReference type="NCBI Taxonomy" id="3140254"/>
    <lineage>
        <taxon>Eukaryota</taxon>
        <taxon>Fungi</taxon>
        <taxon>Dikarya</taxon>
        <taxon>Ascomycota</taxon>
        <taxon>Pezizomycotina</taxon>
        <taxon>Orbiliomycetes</taxon>
        <taxon>Orbiliales</taxon>
        <taxon>Orbiliaceae</taxon>
        <taxon>Orbilia</taxon>
    </lineage>
</organism>
<dbReference type="EMBL" id="JAVHNQ010000007">
    <property type="protein sequence ID" value="KAK6341690.1"/>
    <property type="molecule type" value="Genomic_DNA"/>
</dbReference>
<feature type="region of interest" description="Disordered" evidence="1">
    <location>
        <begin position="53"/>
        <end position="76"/>
    </location>
</feature>
<evidence type="ECO:0000313" key="2">
    <source>
        <dbReference type="EMBL" id="KAK6341690.1"/>
    </source>
</evidence>
<gene>
    <name evidence="2" type="ORF">TWF696_008758</name>
</gene>
<proteinExistence type="predicted"/>
<name>A0AAV9UGT1_9PEZI</name>
<evidence type="ECO:0000313" key="3">
    <source>
        <dbReference type="Proteomes" id="UP001375240"/>
    </source>
</evidence>
<reference evidence="2 3" key="1">
    <citation type="submission" date="2019-10" db="EMBL/GenBank/DDBJ databases">
        <authorList>
            <person name="Palmer J.M."/>
        </authorList>
    </citation>
    <scope>NUCLEOTIDE SEQUENCE [LARGE SCALE GENOMIC DNA]</scope>
    <source>
        <strain evidence="2 3">TWF696</strain>
    </source>
</reference>